<gene>
    <name evidence="2" type="ORF">CAMP_LOCUS15460</name>
</gene>
<sequence>MSSEAEKRKKRAALERARLRRKDDTIQKALEMLKPRKGKHPEPTYLSREEIIQRFCKQYIKDFPAVLENTKKDNNLRMRRSIKLDGLVFSRFVAGRFKNDSEIEEVKDIYNTGSDKSESDGETIDIDSKEEAVCSTHVAEPIHRKNRKIAPSKILNGESSSSSSSSGVELPSVDTFSSGMWWTPSSKTWTIEQITERDRVNRLDDEFQHSLALLKPVKRSQNVSRAEILEKLIDQYVEDFPDVKKNTEVDNGFRMRRTLPTDEKLVVVKGRVGDYGRRETVYQRTF</sequence>
<dbReference type="EMBL" id="CANHGI010000005">
    <property type="protein sequence ID" value="CAI5452823.1"/>
    <property type="molecule type" value="Genomic_DNA"/>
</dbReference>
<dbReference type="Proteomes" id="UP001152747">
    <property type="component" value="Unassembled WGS sequence"/>
</dbReference>
<comment type="caution">
    <text evidence="2">The sequence shown here is derived from an EMBL/GenBank/DDBJ whole genome shotgun (WGS) entry which is preliminary data.</text>
</comment>
<name>A0A9P1IV87_9PELO</name>
<proteinExistence type="predicted"/>
<evidence type="ECO:0000313" key="3">
    <source>
        <dbReference type="Proteomes" id="UP001152747"/>
    </source>
</evidence>
<accession>A0A9P1IV87</accession>
<reference evidence="2" key="1">
    <citation type="submission" date="2022-11" db="EMBL/GenBank/DDBJ databases">
        <authorList>
            <person name="Kikuchi T."/>
        </authorList>
    </citation>
    <scope>NUCLEOTIDE SEQUENCE</scope>
    <source>
        <strain evidence="2">PS1010</strain>
    </source>
</reference>
<feature type="region of interest" description="Disordered" evidence="1">
    <location>
        <begin position="147"/>
        <end position="171"/>
    </location>
</feature>
<protein>
    <submittedName>
        <fullName evidence="2">Uncharacterized protein</fullName>
    </submittedName>
</protein>
<evidence type="ECO:0000313" key="2">
    <source>
        <dbReference type="EMBL" id="CAI5452823.1"/>
    </source>
</evidence>
<keyword evidence="3" id="KW-1185">Reference proteome</keyword>
<dbReference type="AlphaFoldDB" id="A0A9P1IV87"/>
<evidence type="ECO:0000256" key="1">
    <source>
        <dbReference type="SAM" id="MobiDB-lite"/>
    </source>
</evidence>
<organism evidence="2 3">
    <name type="scientific">Caenorhabditis angaria</name>
    <dbReference type="NCBI Taxonomy" id="860376"/>
    <lineage>
        <taxon>Eukaryota</taxon>
        <taxon>Metazoa</taxon>
        <taxon>Ecdysozoa</taxon>
        <taxon>Nematoda</taxon>
        <taxon>Chromadorea</taxon>
        <taxon>Rhabditida</taxon>
        <taxon>Rhabditina</taxon>
        <taxon>Rhabditomorpha</taxon>
        <taxon>Rhabditoidea</taxon>
        <taxon>Rhabditidae</taxon>
        <taxon>Peloderinae</taxon>
        <taxon>Caenorhabditis</taxon>
    </lineage>
</organism>